<dbReference type="InterPro" id="IPR017850">
    <property type="entry name" value="Alkaline_phosphatase_core_sf"/>
</dbReference>
<dbReference type="CDD" id="cd16015">
    <property type="entry name" value="LTA_synthase"/>
    <property type="match status" value="1"/>
</dbReference>
<keyword evidence="7" id="KW-0479">Metal-binding</keyword>
<feature type="transmembrane region" description="Helical" evidence="9">
    <location>
        <begin position="173"/>
        <end position="192"/>
    </location>
</feature>
<dbReference type="GO" id="GO:0005886">
    <property type="term" value="C:plasma membrane"/>
    <property type="evidence" value="ECO:0007669"/>
    <property type="project" value="UniProtKB-SubCell"/>
</dbReference>
<keyword evidence="11" id="KW-0808">Transferase</keyword>
<keyword evidence="5 9" id="KW-0472">Membrane</keyword>
<dbReference type="GO" id="GO:0016740">
    <property type="term" value="F:transferase activity"/>
    <property type="evidence" value="ECO:0007669"/>
    <property type="project" value="UniProtKB-KW"/>
</dbReference>
<dbReference type="RefSeq" id="WP_089331257.1">
    <property type="nucleotide sequence ID" value="NZ_FZNS01000001.1"/>
</dbReference>
<keyword evidence="2" id="KW-1003">Cell membrane</keyword>
<dbReference type="Proteomes" id="UP000198310">
    <property type="component" value="Unassembled WGS sequence"/>
</dbReference>
<keyword evidence="3 9" id="KW-0812">Transmembrane</keyword>
<feature type="transmembrane region" description="Helical" evidence="9">
    <location>
        <begin position="12"/>
        <end position="29"/>
    </location>
</feature>
<organism evidence="11 12">
    <name type="scientific">Hymenobacter mucosus</name>
    <dbReference type="NCBI Taxonomy" id="1411120"/>
    <lineage>
        <taxon>Bacteria</taxon>
        <taxon>Pseudomonadati</taxon>
        <taxon>Bacteroidota</taxon>
        <taxon>Cytophagia</taxon>
        <taxon>Cytophagales</taxon>
        <taxon>Hymenobacteraceae</taxon>
        <taxon>Hymenobacter</taxon>
    </lineage>
</organism>
<keyword evidence="7" id="KW-0464">Manganese</keyword>
<feature type="binding site" evidence="8">
    <location>
        <position position="277"/>
    </location>
    <ligand>
        <name>Mn(2+)</name>
        <dbReference type="ChEBI" id="CHEBI:29035"/>
    </ligand>
</feature>
<evidence type="ECO:0000256" key="4">
    <source>
        <dbReference type="ARBA" id="ARBA00022989"/>
    </source>
</evidence>
<evidence type="ECO:0000256" key="9">
    <source>
        <dbReference type="SAM" id="Phobius"/>
    </source>
</evidence>
<evidence type="ECO:0000313" key="11">
    <source>
        <dbReference type="EMBL" id="SNR28664.1"/>
    </source>
</evidence>
<feature type="transmembrane region" description="Helical" evidence="9">
    <location>
        <begin position="129"/>
        <end position="153"/>
    </location>
</feature>
<dbReference type="Gene3D" id="3.40.720.10">
    <property type="entry name" value="Alkaline Phosphatase, subunit A"/>
    <property type="match status" value="1"/>
</dbReference>
<accession>A0A238V3L1</accession>
<dbReference type="GO" id="GO:0046872">
    <property type="term" value="F:metal ion binding"/>
    <property type="evidence" value="ECO:0007669"/>
    <property type="project" value="UniProtKB-KW"/>
</dbReference>
<proteinExistence type="predicted"/>
<dbReference type="PANTHER" id="PTHR47371:SF3">
    <property type="entry name" value="PHOSPHOGLYCEROL TRANSFERASE I"/>
    <property type="match status" value="1"/>
</dbReference>
<keyword evidence="12" id="KW-1185">Reference proteome</keyword>
<dbReference type="PANTHER" id="PTHR47371">
    <property type="entry name" value="LIPOTEICHOIC ACID SYNTHASE"/>
    <property type="match status" value="1"/>
</dbReference>
<dbReference type="InterPro" id="IPR050448">
    <property type="entry name" value="OpgB/LTA_synthase_biosynth"/>
</dbReference>
<feature type="transmembrane region" description="Helical" evidence="9">
    <location>
        <begin position="56"/>
        <end position="74"/>
    </location>
</feature>
<dbReference type="SUPFAM" id="SSF53649">
    <property type="entry name" value="Alkaline phosphatase-like"/>
    <property type="match status" value="1"/>
</dbReference>
<feature type="active site" evidence="6">
    <location>
        <position position="317"/>
    </location>
</feature>
<dbReference type="PIRSF" id="PIRSF005091">
    <property type="entry name" value="Mmb_sulf_HI1246"/>
    <property type="match status" value="1"/>
</dbReference>
<feature type="binding site" evidence="8">
    <location>
        <position position="486"/>
    </location>
    <ligand>
        <name>Mn(2+)</name>
        <dbReference type="ChEBI" id="CHEBI:29035"/>
    </ligand>
</feature>
<keyword evidence="4 9" id="KW-1133">Transmembrane helix</keyword>
<dbReference type="InterPro" id="IPR012160">
    <property type="entry name" value="LtaS-like"/>
</dbReference>
<protein>
    <submittedName>
        <fullName evidence="11">Phosphoglycerol transferase MdoB</fullName>
    </submittedName>
</protein>
<evidence type="ECO:0000256" key="5">
    <source>
        <dbReference type="ARBA" id="ARBA00023136"/>
    </source>
</evidence>
<evidence type="ECO:0000256" key="2">
    <source>
        <dbReference type="ARBA" id="ARBA00022475"/>
    </source>
</evidence>
<evidence type="ECO:0000256" key="6">
    <source>
        <dbReference type="PIRSR" id="PIRSR005091-1"/>
    </source>
</evidence>
<evidence type="ECO:0000313" key="12">
    <source>
        <dbReference type="Proteomes" id="UP000198310"/>
    </source>
</evidence>
<dbReference type="InterPro" id="IPR000917">
    <property type="entry name" value="Sulfatase_N"/>
</dbReference>
<evidence type="ECO:0000256" key="7">
    <source>
        <dbReference type="PIRSR" id="PIRSR005091-2"/>
    </source>
</evidence>
<evidence type="ECO:0000259" key="10">
    <source>
        <dbReference type="Pfam" id="PF00884"/>
    </source>
</evidence>
<evidence type="ECO:0000256" key="8">
    <source>
        <dbReference type="PIRSR" id="PIRSR005091-3"/>
    </source>
</evidence>
<evidence type="ECO:0000256" key="3">
    <source>
        <dbReference type="ARBA" id="ARBA00022692"/>
    </source>
</evidence>
<sequence>MRNRFAFQPRYFLFWLIYFVLTKALFLLYHSTQTKGLLPEVVASIFGYGLRLDASATAYLSAIPFGLFIVGSLAGPRFPLERLIRFFTAVAAIVVTVLTVADLELYRAWGFRLDATPLQYLNTPGEMAASAGSAPVALLLLLLVGLLVVGWVLYTKVVGRIPVLPAGFGRGRAALAGVLYMALLVLPLRGGVQQIPVNQSDVYFSNRPFANHAAVNVAWNVVNSLFLQNAGPNPYQFLPDTTATRVVQALYTPAATRSDSVSLLRTPRPNVLFIILESFTGKLVGHLGGEQGVTPTLDSLARTGVSFRHLYAAGDRSQKGLVALLSGYPNQPATSIIKYPRKTERLPHLCQSLKAAGYSSAYYHGGELAFANMKSYLVTAGYERFTERSDFARQEQNSKWGAHDHVLLARMLRELPQQRQPFFVTAFTLSSHEPFDVPMPPRYLGTDEAAQFRNSIYYTDHVLGQFLARAQQQPWWATTLVVLVADHGHAQPNDTPPHAPEKFQIPLLLTGGALRPDAAGRSIETIGSQTDVAATLLHQLQLPATNFTWSRDLLSPAPAAAPGGFAFYCFTDGFGIVSPTGCVTYDNVARQVIERPAHLPATQLQLGQAYEQKSFGDFLSK</sequence>
<feature type="transmembrane region" description="Helical" evidence="9">
    <location>
        <begin position="86"/>
        <end position="109"/>
    </location>
</feature>
<dbReference type="EMBL" id="FZNS01000001">
    <property type="protein sequence ID" value="SNR28664.1"/>
    <property type="molecule type" value="Genomic_DNA"/>
</dbReference>
<comment type="subcellular location">
    <subcellularLocation>
        <location evidence="1">Cell membrane</location>
        <topology evidence="1">Multi-pass membrane protein</topology>
    </subcellularLocation>
</comment>
<dbReference type="AlphaFoldDB" id="A0A238V3L1"/>
<evidence type="ECO:0000256" key="1">
    <source>
        <dbReference type="ARBA" id="ARBA00004651"/>
    </source>
</evidence>
<name>A0A238V3L1_9BACT</name>
<dbReference type="Pfam" id="PF00884">
    <property type="entry name" value="Sulfatase"/>
    <property type="match status" value="1"/>
</dbReference>
<gene>
    <name evidence="11" type="ORF">SAMN06269173_10131</name>
</gene>
<feature type="domain" description="Sulfatase N-terminal" evidence="10">
    <location>
        <begin position="269"/>
        <end position="540"/>
    </location>
</feature>
<feature type="binding site" evidence="7">
    <location>
        <position position="432"/>
    </location>
    <ligand>
        <name>substrate</name>
    </ligand>
</feature>
<feature type="binding site" evidence="8">
    <location>
        <position position="487"/>
    </location>
    <ligand>
        <name>Mn(2+)</name>
        <dbReference type="ChEBI" id="CHEBI:29035"/>
    </ligand>
</feature>
<reference evidence="12" key="1">
    <citation type="submission" date="2017-06" db="EMBL/GenBank/DDBJ databases">
        <authorList>
            <person name="Varghese N."/>
            <person name="Submissions S."/>
        </authorList>
    </citation>
    <scope>NUCLEOTIDE SEQUENCE [LARGE SCALE GENOMIC DNA]</scope>
    <source>
        <strain evidence="12">DSM 28041</strain>
    </source>
</reference>